<comment type="caution">
    <text evidence="2">The sequence shown here is derived from an EMBL/GenBank/DDBJ whole genome shotgun (WGS) entry which is preliminary data.</text>
</comment>
<evidence type="ECO:0000313" key="3">
    <source>
        <dbReference type="Proteomes" id="UP001149079"/>
    </source>
</evidence>
<accession>A0A9W9GPL5</accession>
<dbReference type="AlphaFoldDB" id="A0A9W9GPL5"/>
<feature type="compositionally biased region" description="Basic and acidic residues" evidence="1">
    <location>
        <begin position="215"/>
        <end position="226"/>
    </location>
</feature>
<reference evidence="2" key="1">
    <citation type="submission" date="2022-11" db="EMBL/GenBank/DDBJ databases">
        <authorList>
            <person name="Petersen C."/>
        </authorList>
    </citation>
    <scope>NUCLEOTIDE SEQUENCE</scope>
    <source>
        <strain evidence="2">IBT 22155</strain>
    </source>
</reference>
<name>A0A9W9GPL5_9EURO</name>
<reference evidence="2" key="2">
    <citation type="journal article" date="2023" name="IMA Fungus">
        <title>Comparative genomic study of the Penicillium genus elucidates a diverse pangenome and 15 lateral gene transfer events.</title>
        <authorList>
            <person name="Petersen C."/>
            <person name="Sorensen T."/>
            <person name="Nielsen M.R."/>
            <person name="Sondergaard T.E."/>
            <person name="Sorensen J.L."/>
            <person name="Fitzpatrick D.A."/>
            <person name="Frisvad J.C."/>
            <person name="Nielsen K.L."/>
        </authorList>
    </citation>
    <scope>NUCLEOTIDE SEQUENCE</scope>
    <source>
        <strain evidence="2">IBT 22155</strain>
    </source>
</reference>
<evidence type="ECO:0000256" key="1">
    <source>
        <dbReference type="SAM" id="MobiDB-lite"/>
    </source>
</evidence>
<feature type="region of interest" description="Disordered" evidence="1">
    <location>
        <begin position="1"/>
        <end position="29"/>
    </location>
</feature>
<organism evidence="2 3">
    <name type="scientific">Penicillium bovifimosum</name>
    <dbReference type="NCBI Taxonomy" id="126998"/>
    <lineage>
        <taxon>Eukaryota</taxon>
        <taxon>Fungi</taxon>
        <taxon>Dikarya</taxon>
        <taxon>Ascomycota</taxon>
        <taxon>Pezizomycotina</taxon>
        <taxon>Eurotiomycetes</taxon>
        <taxon>Eurotiomycetidae</taxon>
        <taxon>Eurotiales</taxon>
        <taxon>Aspergillaceae</taxon>
        <taxon>Penicillium</taxon>
    </lineage>
</organism>
<dbReference type="OrthoDB" id="4225223at2759"/>
<dbReference type="GeneID" id="81408526"/>
<dbReference type="RefSeq" id="XP_056519186.1">
    <property type="nucleotide sequence ID" value="XM_056669356.1"/>
</dbReference>
<protein>
    <submittedName>
        <fullName evidence="2">Uncharacterized protein</fullName>
    </submittedName>
</protein>
<feature type="region of interest" description="Disordered" evidence="1">
    <location>
        <begin position="215"/>
        <end position="236"/>
    </location>
</feature>
<proteinExistence type="predicted"/>
<gene>
    <name evidence="2" type="ORF">N7515_008612</name>
</gene>
<sequence length="403" mass="44535">MAPPVRPSRSLEGLERVIPPLSPSQHSPLFLNKPLPAKPLSPECSAMWSDSDSQITLDSITASEPRYSTDSYPIFVSSGHDFDDLDPSDQLLVPSPPSKHTDSINIKIKIHEPQITEQPSVSLSSSFDTQYGSSPVTWSQNRTGTNHYFREKKWDYFPELAPSPLQASGRISPNMSLSKPRKKGLALDFTKGKCRGSLGGVRDSIKTYVHRTLSRDSTETKAKDLPRPSTAPMDHHLNDVGSILSRRTDTPPHTGLALDTGITRTVSVATSSSEYDYTNHKFHLQTPISPTSDSPVFTPEEPITPRPKQLAVPLSPYQKYGAAIWEKKEKAGKRVLAPYKSSPNLGESSSSAPELSLTGRSVLLAKKMIVEAKEERRREQLKARIKLVGPVNPHTYVQADPWI</sequence>
<evidence type="ECO:0000313" key="2">
    <source>
        <dbReference type="EMBL" id="KAJ5124787.1"/>
    </source>
</evidence>
<dbReference type="EMBL" id="JAPQKL010000006">
    <property type="protein sequence ID" value="KAJ5124787.1"/>
    <property type="molecule type" value="Genomic_DNA"/>
</dbReference>
<dbReference type="Proteomes" id="UP001149079">
    <property type="component" value="Unassembled WGS sequence"/>
</dbReference>
<keyword evidence="3" id="KW-1185">Reference proteome</keyword>